<dbReference type="GO" id="GO:0004252">
    <property type="term" value="F:serine-type endopeptidase activity"/>
    <property type="evidence" value="ECO:0007669"/>
    <property type="project" value="InterPro"/>
</dbReference>
<dbReference type="PANTHER" id="PTHR21004">
    <property type="entry name" value="SERINE PROTEASE-RELATED"/>
    <property type="match status" value="1"/>
</dbReference>
<dbReference type="OMA" id="WMIISSA"/>
<name>G8YF40_PICSO</name>
<dbReference type="HOGENOM" id="CLU_038715_0_0_1"/>
<evidence type="ECO:0000313" key="1">
    <source>
        <dbReference type="EMBL" id="CCE81789.1"/>
    </source>
</evidence>
<dbReference type="eggNOG" id="ENOG502S5HP">
    <property type="taxonomic scope" value="Eukaryota"/>
</dbReference>
<dbReference type="InParanoid" id="G8YF40"/>
<dbReference type="AlphaFoldDB" id="G8YF40"/>
<dbReference type="InterPro" id="IPR039245">
    <property type="entry name" value="TYSND1/DEG15"/>
</dbReference>
<evidence type="ECO:0000313" key="2">
    <source>
        <dbReference type="Proteomes" id="UP000005222"/>
    </source>
</evidence>
<protein>
    <submittedName>
        <fullName evidence="1">Piso0_002461 protein</fullName>
    </submittedName>
</protein>
<proteinExistence type="predicted"/>
<organism evidence="1 2">
    <name type="scientific">Pichia sorbitophila (strain ATCC MYA-4447 / BCRC 22081 / CBS 7064 / NBRC 10061 / NRRL Y-12695)</name>
    <name type="common">Hybrid yeast</name>
    <dbReference type="NCBI Taxonomy" id="559304"/>
    <lineage>
        <taxon>Eukaryota</taxon>
        <taxon>Fungi</taxon>
        <taxon>Dikarya</taxon>
        <taxon>Ascomycota</taxon>
        <taxon>Saccharomycotina</taxon>
        <taxon>Pichiomycetes</taxon>
        <taxon>Debaryomycetaceae</taxon>
        <taxon>Millerozyma</taxon>
    </lineage>
</organism>
<dbReference type="Pfam" id="PF13365">
    <property type="entry name" value="Trypsin_2"/>
    <property type="match status" value="1"/>
</dbReference>
<dbReference type="GO" id="GO:0016485">
    <property type="term" value="P:protein processing"/>
    <property type="evidence" value="ECO:0007669"/>
    <property type="project" value="InterPro"/>
</dbReference>
<dbReference type="GO" id="GO:0031998">
    <property type="term" value="P:regulation of fatty acid beta-oxidation"/>
    <property type="evidence" value="ECO:0007669"/>
    <property type="project" value="TreeGrafter"/>
</dbReference>
<dbReference type="EMBL" id="FO082051">
    <property type="protein sequence ID" value="CCE81789.1"/>
    <property type="molecule type" value="Genomic_DNA"/>
</dbReference>
<dbReference type="GO" id="GO:0005777">
    <property type="term" value="C:peroxisome"/>
    <property type="evidence" value="ECO:0007669"/>
    <property type="project" value="InterPro"/>
</dbReference>
<dbReference type="STRING" id="559304.G8YF40"/>
<dbReference type="Gene3D" id="2.40.10.120">
    <property type="match status" value="1"/>
</dbReference>
<gene>
    <name evidence="1" type="primary">Piso0_002461</name>
    <name evidence="1" type="ORF">GNLVRS01_PISO0I10678g</name>
</gene>
<reference evidence="1 2" key="1">
    <citation type="journal article" date="2012" name="G3 (Bethesda)">
        <title>Pichia sorbitophila, an interspecies yeast hybrid reveals early steps of genome resolution following polyploidization.</title>
        <authorList>
            <person name="Leh Louis V."/>
            <person name="Despons L."/>
            <person name="Friedrich A."/>
            <person name="Martin T."/>
            <person name="Durrens P."/>
            <person name="Casaregola S."/>
            <person name="Neuveglise C."/>
            <person name="Fairhead C."/>
            <person name="Marck C."/>
            <person name="Cruz J.A."/>
            <person name="Straub M.L."/>
            <person name="Kugler V."/>
            <person name="Sacerdot C."/>
            <person name="Uzunov Z."/>
            <person name="Thierry A."/>
            <person name="Weiss S."/>
            <person name="Bleykasten C."/>
            <person name="De Montigny J."/>
            <person name="Jacques N."/>
            <person name="Jung P."/>
            <person name="Lemaire M."/>
            <person name="Mallet S."/>
            <person name="Morel G."/>
            <person name="Richard G.F."/>
            <person name="Sarkar A."/>
            <person name="Savel G."/>
            <person name="Schacherer J."/>
            <person name="Seret M.L."/>
            <person name="Talla E."/>
            <person name="Samson G."/>
            <person name="Jubin C."/>
            <person name="Poulain J."/>
            <person name="Vacherie B."/>
            <person name="Barbe V."/>
            <person name="Pelletier E."/>
            <person name="Sherman D.J."/>
            <person name="Westhof E."/>
            <person name="Weissenbach J."/>
            <person name="Baret P.V."/>
            <person name="Wincker P."/>
            <person name="Gaillardin C."/>
            <person name="Dujon B."/>
            <person name="Souciet J.L."/>
        </authorList>
    </citation>
    <scope>NUCLEOTIDE SEQUENCE [LARGE SCALE GENOMIC DNA]</scope>
    <source>
        <strain evidence="2">ATCC MYA-4447 / BCRC 22081 / CBS 7064 / NBRC 10061 / NRRL Y-12695</strain>
    </source>
</reference>
<dbReference type="InterPro" id="IPR009003">
    <property type="entry name" value="Peptidase_S1_PA"/>
</dbReference>
<keyword evidence="2" id="KW-1185">Reference proteome</keyword>
<dbReference type="Proteomes" id="UP000005222">
    <property type="component" value="Chromosome I"/>
</dbReference>
<dbReference type="PANTHER" id="PTHR21004:SF0">
    <property type="entry name" value="PEROXISOMAL LEADER PEPTIDE-PROCESSING PROTEASE"/>
    <property type="match status" value="1"/>
</dbReference>
<sequence>MQQELEWKSIPVGVRFISEEVCSASSGVVFARFNNGVLDGEYMVTLSHLTKEQLTKYRIYVTGRDLIKEEDVYWHPAAVDFHSSVVRGSNGGSAGGALANFVKDLLAQDFITVPGGHSLAERDFDVSVVGLRLARTRLADVFPLSEADTVEFGEADEQSSIAVEAFPFSFTNPLIFNKFCSFGTVISKVSMGGVFVGYLSDVKYLENSAGAQVKISRSPKSLGLLMGALRKKNGDGEFAFILPWSQMSHILDMNRISIPWQVSAASPTENSFSKCSVFPVVVSDKSSSAWGSCVYLGDSVFASNFHVVESYVKNRRRVSCSIKLSRQLSIRISQEDEIFVPFKSVDLAYIKLRRESSARSATAGLVSPSIDYDYEIGDSVSAIGYGLYYNESLVSPLQTIGHVLAKHKSRLFEDSAELSTTLIATSSSCWNGSSGGALISRGTGALIGLICSNIEVALPEPMVSQENKIEKVPSFTFAIPIEVIAQGLQLCSKDSSLRRMNPHIEKMWTVTPYHNDIIVEKVKL</sequence>
<dbReference type="OrthoDB" id="17845at2759"/>
<accession>G8YF40</accession>
<dbReference type="SUPFAM" id="SSF50494">
    <property type="entry name" value="Trypsin-like serine proteases"/>
    <property type="match status" value="1"/>
</dbReference>